<dbReference type="RefSeq" id="WP_370442657.1">
    <property type="nucleotide sequence ID" value="NZ_JBGFTU010000022.1"/>
</dbReference>
<reference evidence="1 2" key="1">
    <citation type="submission" date="2024-07" db="EMBL/GenBank/DDBJ databases">
        <authorList>
            <person name="Thanompreechachai J."/>
            <person name="Duangmal K."/>
        </authorList>
    </citation>
    <scope>NUCLEOTIDE SEQUENCE [LARGE SCALE GENOMIC DNA]</scope>
    <source>
        <strain evidence="1 2">LSe6-4</strain>
    </source>
</reference>
<accession>A0ABV4H4E5</accession>
<evidence type="ECO:0000313" key="2">
    <source>
        <dbReference type="Proteomes" id="UP001565927"/>
    </source>
</evidence>
<protein>
    <submittedName>
        <fullName evidence="1">Uncharacterized protein</fullName>
    </submittedName>
</protein>
<dbReference type="Proteomes" id="UP001565927">
    <property type="component" value="Unassembled WGS sequence"/>
</dbReference>
<name>A0ABV4H4E5_9ACTN</name>
<organism evidence="1 2">
    <name type="scientific">Kineococcus halophytocola</name>
    <dbReference type="NCBI Taxonomy" id="3234027"/>
    <lineage>
        <taxon>Bacteria</taxon>
        <taxon>Bacillati</taxon>
        <taxon>Actinomycetota</taxon>
        <taxon>Actinomycetes</taxon>
        <taxon>Kineosporiales</taxon>
        <taxon>Kineosporiaceae</taxon>
        <taxon>Kineococcus</taxon>
    </lineage>
</organism>
<sequence length="205" mass="22045">MPTIAALVPGRRRGTPTADPVLRAYLNEQLVAATTLGEQLRRAGALDALAAERTTLLRVRREVAADRSALRTAMRRLGAGTDWTVVGVGWLSAHAGRITPLLQRVPVLDRVAGVLPATHSPRAAVVEALLALEDVLGGLHRRAVAARLLGDLVLAQDLRGDWTAGVRGLADRVRRQQEEVEAAHRRCAAPLLAPGHRTREHPRGS</sequence>
<gene>
    <name evidence="1" type="ORF">AB2L27_16870</name>
</gene>
<proteinExistence type="predicted"/>
<keyword evidence="2" id="KW-1185">Reference proteome</keyword>
<dbReference type="EMBL" id="JBGFTU010000022">
    <property type="protein sequence ID" value="MEZ0166437.1"/>
    <property type="molecule type" value="Genomic_DNA"/>
</dbReference>
<comment type="caution">
    <text evidence="1">The sequence shown here is derived from an EMBL/GenBank/DDBJ whole genome shotgun (WGS) entry which is preliminary data.</text>
</comment>
<evidence type="ECO:0000313" key="1">
    <source>
        <dbReference type="EMBL" id="MEZ0166437.1"/>
    </source>
</evidence>